<evidence type="ECO:0000259" key="2">
    <source>
        <dbReference type="PROSITE" id="PS50011"/>
    </source>
</evidence>
<dbReference type="Proteomes" id="UP000009168">
    <property type="component" value="Unassembled WGS sequence"/>
</dbReference>
<dbReference type="PROSITE" id="PS50011">
    <property type="entry name" value="PROTEIN_KINASE_DOM"/>
    <property type="match status" value="1"/>
</dbReference>
<dbReference type="InParanoid" id="I7MJ51"/>
<feature type="domain" description="Protein kinase" evidence="2">
    <location>
        <begin position="1"/>
        <end position="271"/>
    </location>
</feature>
<dbReference type="SMART" id="SM00220">
    <property type="entry name" value="S_TKc"/>
    <property type="match status" value="1"/>
</dbReference>
<evidence type="ECO:0000313" key="3">
    <source>
        <dbReference type="EMBL" id="EAR95966.2"/>
    </source>
</evidence>
<dbReference type="Gene3D" id="1.10.510.10">
    <property type="entry name" value="Transferase(Phosphotransferase) domain 1"/>
    <property type="match status" value="1"/>
</dbReference>
<feature type="region of interest" description="Disordered" evidence="1">
    <location>
        <begin position="819"/>
        <end position="848"/>
    </location>
</feature>
<keyword evidence="4" id="KW-1185">Reference proteome</keyword>
<dbReference type="GeneID" id="7841036"/>
<organism evidence="3 4">
    <name type="scientific">Tetrahymena thermophila (strain SB210)</name>
    <dbReference type="NCBI Taxonomy" id="312017"/>
    <lineage>
        <taxon>Eukaryota</taxon>
        <taxon>Sar</taxon>
        <taxon>Alveolata</taxon>
        <taxon>Ciliophora</taxon>
        <taxon>Intramacronucleata</taxon>
        <taxon>Oligohymenophorea</taxon>
        <taxon>Hymenostomatida</taxon>
        <taxon>Tetrahymenina</taxon>
        <taxon>Tetrahymenidae</taxon>
        <taxon>Tetrahymena</taxon>
    </lineage>
</organism>
<evidence type="ECO:0000256" key="1">
    <source>
        <dbReference type="SAM" id="MobiDB-lite"/>
    </source>
</evidence>
<proteinExistence type="predicted"/>
<protein>
    <recommendedName>
        <fullName evidence="2">Protein kinase domain-containing protein</fullName>
    </recommendedName>
</protein>
<evidence type="ECO:0000313" key="4">
    <source>
        <dbReference type="Proteomes" id="UP000009168"/>
    </source>
</evidence>
<dbReference type="GO" id="GO:0004672">
    <property type="term" value="F:protein kinase activity"/>
    <property type="evidence" value="ECO:0007669"/>
    <property type="project" value="InterPro"/>
</dbReference>
<dbReference type="eggNOG" id="KOG0583">
    <property type="taxonomic scope" value="Eukaryota"/>
</dbReference>
<sequence length="866" mass="100815">MNQEILNQFTVLANLPGNQSYLLSHKETNEIFVLKTVLSRLSYDDQVRALQKRYNELQQCQNLCKICYYQIEKPSNISILYQEPKINFRKEISARMLKKQFWNSEELLNTFWHTLVALNNFHYIGLFHGDIRVNSIACKSDGSIILLDQFCTGNAYYKTIEDIIADQDGFLSPEFLDPNQELVFTTIENDVFSLGLVFFEACTLKKSRDMYDWQQRTFNYQIYQERLLNIELLYGKELAQFLSQMTDFSIQSRITTEEALVEISQLKSKLIQRDIKVNDSCQTNSQRQQQANQLAQSHFSHQQQYYPHYQDQSNVQVNSVVSAVASATNNPNINYNSNKYSGISFDNGMNSQNYDTAYNIPIDRQIQSSFQQKQQFKLNINYNNQNNKQSNLLNSNEQNSGKLSQLLTNDTIKDNSKNQEITQFENLSISDNSVSILSFENTMCSHQEDSNADKRKQIPHYKKSVFKVKNMINAPPPQQNQLLQNEKESSVFYIVEEEEAIDKQLIQKTMVNRIEKEKRELAQTQNSDANQFLNYAQYCQMQERQKNSLFVQNNQIFQQSQLYQRQSLQSSLSNQQQTQNQLNHPFQQQQEIQQLNQQTQQQNYKNQCFDQQQKEFQQSQIVNKIPANPRSQQVSIQVRRNSAFLPNQQIINQKENINQNVCQIIDDQGIADGSQQANYMIPDQFTNCKNVYTRKIRGLNKSVDMSKAIQLVSNQQQIINNANQQNFITSCKYSNKQEITFPSSVLNSSNSSINPTNNQQKECEGINIISYDIMNMQSPTNIITKNEKQGIQTLFKRNQNIFSSKLTQANNNLKEFASAHNSQTNNKPNPNNNNNNNNNNMYNPINNEEWNYPTNSQRFAYIQINK</sequence>
<dbReference type="GO" id="GO:0005524">
    <property type="term" value="F:ATP binding"/>
    <property type="evidence" value="ECO:0007669"/>
    <property type="project" value="InterPro"/>
</dbReference>
<dbReference type="InterPro" id="IPR000719">
    <property type="entry name" value="Prot_kinase_dom"/>
</dbReference>
<dbReference type="InterPro" id="IPR011009">
    <property type="entry name" value="Kinase-like_dom_sf"/>
</dbReference>
<dbReference type="STRING" id="312017.I7MJ51"/>
<reference evidence="4" key="1">
    <citation type="journal article" date="2006" name="PLoS Biol.">
        <title>Macronuclear genome sequence of the ciliate Tetrahymena thermophila, a model eukaryote.</title>
        <authorList>
            <person name="Eisen J.A."/>
            <person name="Coyne R.S."/>
            <person name="Wu M."/>
            <person name="Wu D."/>
            <person name="Thiagarajan M."/>
            <person name="Wortman J.R."/>
            <person name="Badger J.H."/>
            <person name="Ren Q."/>
            <person name="Amedeo P."/>
            <person name="Jones K.M."/>
            <person name="Tallon L.J."/>
            <person name="Delcher A.L."/>
            <person name="Salzberg S.L."/>
            <person name="Silva J.C."/>
            <person name="Haas B.J."/>
            <person name="Majoros W.H."/>
            <person name="Farzad M."/>
            <person name="Carlton J.M."/>
            <person name="Smith R.K. Jr."/>
            <person name="Garg J."/>
            <person name="Pearlman R.E."/>
            <person name="Karrer K.M."/>
            <person name="Sun L."/>
            <person name="Manning G."/>
            <person name="Elde N.C."/>
            <person name="Turkewitz A.P."/>
            <person name="Asai D.J."/>
            <person name="Wilkes D.E."/>
            <person name="Wang Y."/>
            <person name="Cai H."/>
            <person name="Collins K."/>
            <person name="Stewart B.A."/>
            <person name="Lee S.R."/>
            <person name="Wilamowska K."/>
            <person name="Weinberg Z."/>
            <person name="Ruzzo W.L."/>
            <person name="Wloga D."/>
            <person name="Gaertig J."/>
            <person name="Frankel J."/>
            <person name="Tsao C.-C."/>
            <person name="Gorovsky M.A."/>
            <person name="Keeling P.J."/>
            <person name="Waller R.F."/>
            <person name="Patron N.J."/>
            <person name="Cherry J.M."/>
            <person name="Stover N.A."/>
            <person name="Krieger C.J."/>
            <person name="del Toro C."/>
            <person name="Ryder H.F."/>
            <person name="Williamson S.C."/>
            <person name="Barbeau R.A."/>
            <person name="Hamilton E.P."/>
            <person name="Orias E."/>
        </authorList>
    </citation>
    <scope>NUCLEOTIDE SEQUENCE [LARGE SCALE GENOMIC DNA]</scope>
    <source>
        <strain evidence="4">SB210</strain>
    </source>
</reference>
<name>I7MJ51_TETTS</name>
<dbReference type="RefSeq" id="XP_001016211.2">
    <property type="nucleotide sequence ID" value="XM_001016211.2"/>
</dbReference>
<dbReference type="KEGG" id="tet:TTHERM_00125320"/>
<feature type="region of interest" description="Disordered" evidence="1">
    <location>
        <begin position="574"/>
        <end position="594"/>
    </location>
</feature>
<dbReference type="EMBL" id="GG662699">
    <property type="protein sequence ID" value="EAR95966.2"/>
    <property type="molecule type" value="Genomic_DNA"/>
</dbReference>
<accession>I7MJ51</accession>
<dbReference type="Gene3D" id="3.30.200.20">
    <property type="entry name" value="Phosphorylase Kinase, domain 1"/>
    <property type="match status" value="1"/>
</dbReference>
<dbReference type="AlphaFoldDB" id="I7MJ51"/>
<dbReference type="SUPFAM" id="SSF56112">
    <property type="entry name" value="Protein kinase-like (PK-like)"/>
    <property type="match status" value="1"/>
</dbReference>
<feature type="compositionally biased region" description="Low complexity" evidence="1">
    <location>
        <begin position="825"/>
        <end position="847"/>
    </location>
</feature>
<gene>
    <name evidence="3" type="ORF">TTHERM_00125320</name>
</gene>